<dbReference type="GO" id="GO:0005794">
    <property type="term" value="C:Golgi apparatus"/>
    <property type="evidence" value="ECO:0007669"/>
    <property type="project" value="TreeGrafter"/>
</dbReference>
<dbReference type="InterPro" id="IPR040108">
    <property type="entry name" value="Laa1/Sip1/HEATR5"/>
</dbReference>
<sequence>RAWADVYNVATKRQNEEKNSPNSNLLTLVQSELNVLIHHWLAALTDYAFLILPNEFGGGGGGTDENSNGGNFYSAESNIDLTRTIYKANWASIMQATTQWLGEHHYELETLAPNQKLIGYMQRDVLMTKFITSTLSNKIRTFPEKKEDIFAVLLGCCIEALSISISEQTEETIEDLLSSLINLLQAEIATKHITMIVFIEIL</sequence>
<dbReference type="PANTHER" id="PTHR21663:SF0">
    <property type="entry name" value="HEAT REPEAT-CONTAINING PROTEIN 5B"/>
    <property type="match status" value="1"/>
</dbReference>
<dbReference type="GO" id="GO:0016020">
    <property type="term" value="C:membrane"/>
    <property type="evidence" value="ECO:0007669"/>
    <property type="project" value="TreeGrafter"/>
</dbReference>
<dbReference type="GO" id="GO:0030139">
    <property type="term" value="C:endocytic vesicle"/>
    <property type="evidence" value="ECO:0007669"/>
    <property type="project" value="TreeGrafter"/>
</dbReference>
<evidence type="ECO:0000313" key="2">
    <source>
        <dbReference type="Proteomes" id="UP000663845"/>
    </source>
</evidence>
<feature type="non-terminal residue" evidence="1">
    <location>
        <position position="202"/>
    </location>
</feature>
<evidence type="ECO:0000313" key="1">
    <source>
        <dbReference type="EMBL" id="CAF1555799.1"/>
    </source>
</evidence>
<proteinExistence type="predicted"/>
<dbReference type="AlphaFoldDB" id="A0A815XCG7"/>
<feature type="non-terminal residue" evidence="1">
    <location>
        <position position="1"/>
    </location>
</feature>
<organism evidence="1 2">
    <name type="scientific">Adineta steineri</name>
    <dbReference type="NCBI Taxonomy" id="433720"/>
    <lineage>
        <taxon>Eukaryota</taxon>
        <taxon>Metazoa</taxon>
        <taxon>Spiralia</taxon>
        <taxon>Gnathifera</taxon>
        <taxon>Rotifera</taxon>
        <taxon>Eurotatoria</taxon>
        <taxon>Bdelloidea</taxon>
        <taxon>Adinetida</taxon>
        <taxon>Adinetidae</taxon>
        <taxon>Adineta</taxon>
    </lineage>
</organism>
<dbReference type="GO" id="GO:0008104">
    <property type="term" value="P:intracellular protein localization"/>
    <property type="evidence" value="ECO:0007669"/>
    <property type="project" value="TreeGrafter"/>
</dbReference>
<protein>
    <submittedName>
        <fullName evidence="1">Uncharacterized protein</fullName>
    </submittedName>
</protein>
<dbReference type="EMBL" id="CAJNOG010005932">
    <property type="protein sequence ID" value="CAF1555799.1"/>
    <property type="molecule type" value="Genomic_DNA"/>
</dbReference>
<gene>
    <name evidence="1" type="ORF">JYZ213_LOCUS46588</name>
</gene>
<dbReference type="Proteomes" id="UP000663845">
    <property type="component" value="Unassembled WGS sequence"/>
</dbReference>
<accession>A0A815XCG7</accession>
<dbReference type="GO" id="GO:0042147">
    <property type="term" value="P:retrograde transport, endosome to Golgi"/>
    <property type="evidence" value="ECO:0007669"/>
    <property type="project" value="TreeGrafter"/>
</dbReference>
<dbReference type="GO" id="GO:0006897">
    <property type="term" value="P:endocytosis"/>
    <property type="evidence" value="ECO:0007669"/>
    <property type="project" value="TreeGrafter"/>
</dbReference>
<dbReference type="GO" id="GO:0005829">
    <property type="term" value="C:cytosol"/>
    <property type="evidence" value="ECO:0007669"/>
    <property type="project" value="GOC"/>
</dbReference>
<reference evidence="1" key="1">
    <citation type="submission" date="2021-02" db="EMBL/GenBank/DDBJ databases">
        <authorList>
            <person name="Nowell W R."/>
        </authorList>
    </citation>
    <scope>NUCLEOTIDE SEQUENCE</scope>
</reference>
<name>A0A815XCG7_9BILA</name>
<dbReference type="PANTHER" id="PTHR21663">
    <property type="entry name" value="HYPOTHETICAL HEAT DOMAIN-CONTAINING"/>
    <property type="match status" value="1"/>
</dbReference>
<comment type="caution">
    <text evidence="1">The sequence shown here is derived from an EMBL/GenBank/DDBJ whole genome shotgun (WGS) entry which is preliminary data.</text>
</comment>
<dbReference type="Pfam" id="PF25468">
    <property type="entry name" value="HEAT_HEATR5A"/>
    <property type="match status" value="1"/>
</dbReference>